<organism evidence="1 2">
    <name type="scientific">Eumeta variegata</name>
    <name type="common">Bagworm moth</name>
    <name type="synonym">Eumeta japonica</name>
    <dbReference type="NCBI Taxonomy" id="151549"/>
    <lineage>
        <taxon>Eukaryota</taxon>
        <taxon>Metazoa</taxon>
        <taxon>Ecdysozoa</taxon>
        <taxon>Arthropoda</taxon>
        <taxon>Hexapoda</taxon>
        <taxon>Insecta</taxon>
        <taxon>Pterygota</taxon>
        <taxon>Neoptera</taxon>
        <taxon>Endopterygota</taxon>
        <taxon>Lepidoptera</taxon>
        <taxon>Glossata</taxon>
        <taxon>Ditrysia</taxon>
        <taxon>Tineoidea</taxon>
        <taxon>Psychidae</taxon>
        <taxon>Oiketicinae</taxon>
        <taxon>Eumeta</taxon>
    </lineage>
</organism>
<protein>
    <submittedName>
        <fullName evidence="1">Uncharacterized protein</fullName>
    </submittedName>
</protein>
<reference evidence="1 2" key="1">
    <citation type="journal article" date="2019" name="Commun. Biol.">
        <title>The bagworm genome reveals a unique fibroin gene that provides high tensile strength.</title>
        <authorList>
            <person name="Kono N."/>
            <person name="Nakamura H."/>
            <person name="Ohtoshi R."/>
            <person name="Tomita M."/>
            <person name="Numata K."/>
            <person name="Arakawa K."/>
        </authorList>
    </citation>
    <scope>NUCLEOTIDE SEQUENCE [LARGE SCALE GENOMIC DNA]</scope>
</reference>
<dbReference type="Proteomes" id="UP000299102">
    <property type="component" value="Unassembled WGS sequence"/>
</dbReference>
<keyword evidence="2" id="KW-1185">Reference proteome</keyword>
<evidence type="ECO:0000313" key="2">
    <source>
        <dbReference type="Proteomes" id="UP000299102"/>
    </source>
</evidence>
<gene>
    <name evidence="1" type="ORF">EVAR_46022_1</name>
</gene>
<dbReference type="AlphaFoldDB" id="A0A4C1Z7C5"/>
<accession>A0A4C1Z7C5</accession>
<sequence>MREGTRRRNIRNGIIMLFQVMEKRLPINVQTFIASSGPRFIVNARMSYVFLQDTVVCLRRRAQIDDARGRAIIGLIAPKSSQLKLFELSQCSLEAVNKSSLEQRYNVFSEVSVSNDLI</sequence>
<comment type="caution">
    <text evidence="1">The sequence shown here is derived from an EMBL/GenBank/DDBJ whole genome shotgun (WGS) entry which is preliminary data.</text>
</comment>
<dbReference type="EMBL" id="BGZK01001587">
    <property type="protein sequence ID" value="GBP82799.1"/>
    <property type="molecule type" value="Genomic_DNA"/>
</dbReference>
<proteinExistence type="predicted"/>
<evidence type="ECO:0000313" key="1">
    <source>
        <dbReference type="EMBL" id="GBP82799.1"/>
    </source>
</evidence>
<name>A0A4C1Z7C5_EUMVA</name>